<dbReference type="SMART" id="SM00728">
    <property type="entry name" value="ChW"/>
    <property type="match status" value="6"/>
</dbReference>
<gene>
    <name evidence="2" type="ORF">GHI93_06270</name>
</gene>
<dbReference type="InterPro" id="IPR039564">
    <property type="entry name" value="Peptidase_C39-like"/>
</dbReference>
<keyword evidence="3" id="KW-1185">Reference proteome</keyword>
<dbReference type="InterPro" id="IPR013783">
    <property type="entry name" value="Ig-like_fold"/>
</dbReference>
<sequence length="569" mass="60953">MKINVGDSFSNVQAFVSATDQNGAALALSHLHVSGTVDPTKAGSYTLTFTNEKLVKTALVTVSDPTAVPDVEYSTQIQNIGWDSVSKNGALSGTSGKSLRMEAIKINLSHLPDGLTGGISYSTYVQNIGWQSEVSDGAISGTVGKSLRVEAIKIRLTGTLASTYSIYYRTYAQNIGWMNWTSDGAISGTSGMSLRVEALEIQLVKKGNKAPASPDSSTFSNLFLPTIAYQSHIQNIGWQSEVKNGAISGTVGKALRLEALRVSVANLPTGVSGGITYQAHVQNIGWQSPVQNGQLAGTEGKSLRVEALNIKLTGDLNKYFDVWYQSQVQGYGWLGWTADGKNSGTTALGLRMESVKIVLVPKGQAAPGSTKTSFIAKPSGWESVNGTLKYYDAGSKKYTKQFSLVYYSQLDPRWSGKYYGGYTFRESGCGQASIAMIISGFGTSVTPPTVANYTYSKGLFNDGSAGSDESSLTTAAKKWGLSYKVMGSSSQLASYLQKGYPATVCIDLGYGERHIVALTGYSNGYTTVHDPWNNLLFSGKHTVSEVWSRLSWLQGNKDMGASAAVVYYK</sequence>
<name>A0A7X1ZA76_9LACT</name>
<dbReference type="Proteomes" id="UP000439550">
    <property type="component" value="Unassembled WGS sequence"/>
</dbReference>
<dbReference type="Pfam" id="PF07538">
    <property type="entry name" value="ChW"/>
    <property type="match status" value="6"/>
</dbReference>
<dbReference type="InterPro" id="IPR006637">
    <property type="entry name" value="ChW"/>
</dbReference>
<dbReference type="EMBL" id="WITJ01000007">
    <property type="protein sequence ID" value="MQW39542.1"/>
    <property type="molecule type" value="Genomic_DNA"/>
</dbReference>
<evidence type="ECO:0000259" key="1">
    <source>
        <dbReference type="PROSITE" id="PS50990"/>
    </source>
</evidence>
<dbReference type="OrthoDB" id="3186156at2"/>
<evidence type="ECO:0000313" key="3">
    <source>
        <dbReference type="Proteomes" id="UP000439550"/>
    </source>
</evidence>
<dbReference type="Gene3D" id="2.60.40.10">
    <property type="entry name" value="Immunoglobulins"/>
    <property type="match status" value="1"/>
</dbReference>
<dbReference type="InterPro" id="IPR005074">
    <property type="entry name" value="Peptidase_C39"/>
</dbReference>
<dbReference type="Gene3D" id="3.90.70.10">
    <property type="entry name" value="Cysteine proteinases"/>
    <property type="match status" value="1"/>
</dbReference>
<dbReference type="GO" id="GO:0006508">
    <property type="term" value="P:proteolysis"/>
    <property type="evidence" value="ECO:0007669"/>
    <property type="project" value="InterPro"/>
</dbReference>
<evidence type="ECO:0000313" key="2">
    <source>
        <dbReference type="EMBL" id="MQW39542.1"/>
    </source>
</evidence>
<dbReference type="GO" id="GO:0008233">
    <property type="term" value="F:peptidase activity"/>
    <property type="evidence" value="ECO:0007669"/>
    <property type="project" value="InterPro"/>
</dbReference>
<comment type="caution">
    <text evidence="2">The sequence shown here is derived from an EMBL/GenBank/DDBJ whole genome shotgun (WGS) entry which is preliminary data.</text>
</comment>
<dbReference type="GO" id="GO:0005524">
    <property type="term" value="F:ATP binding"/>
    <property type="evidence" value="ECO:0007669"/>
    <property type="project" value="InterPro"/>
</dbReference>
<protein>
    <recommendedName>
        <fullName evidence="1">Peptidase C39 domain-containing protein</fullName>
    </recommendedName>
</protein>
<dbReference type="Pfam" id="PF13529">
    <property type="entry name" value="Peptidase_C39_2"/>
    <property type="match status" value="1"/>
</dbReference>
<organism evidence="2 3">
    <name type="scientific">Lactococcus hircilactis</name>
    <dbReference type="NCBI Taxonomy" id="1494462"/>
    <lineage>
        <taxon>Bacteria</taxon>
        <taxon>Bacillati</taxon>
        <taxon>Bacillota</taxon>
        <taxon>Bacilli</taxon>
        <taxon>Lactobacillales</taxon>
        <taxon>Streptococcaceae</taxon>
        <taxon>Lactococcus</taxon>
    </lineage>
</organism>
<dbReference type="GO" id="GO:0016020">
    <property type="term" value="C:membrane"/>
    <property type="evidence" value="ECO:0007669"/>
    <property type="project" value="InterPro"/>
</dbReference>
<proteinExistence type="predicted"/>
<dbReference type="RefSeq" id="WP_153496212.1">
    <property type="nucleotide sequence ID" value="NZ_CBCRWP010000004.1"/>
</dbReference>
<reference evidence="2 3" key="1">
    <citation type="submission" date="2019-10" db="EMBL/GenBank/DDBJ databases">
        <authorList>
            <person name="Dong K."/>
        </authorList>
    </citation>
    <scope>NUCLEOTIDE SEQUENCE [LARGE SCALE GENOMIC DNA]</scope>
    <source>
        <strain evidence="2 3">DSM 28960</strain>
    </source>
</reference>
<dbReference type="Pfam" id="PF07523">
    <property type="entry name" value="Big_3"/>
    <property type="match status" value="1"/>
</dbReference>
<feature type="domain" description="Peptidase C39" evidence="1">
    <location>
        <begin position="423"/>
        <end position="554"/>
    </location>
</feature>
<dbReference type="AlphaFoldDB" id="A0A7X1ZA76"/>
<accession>A0A7X1ZA76</accession>
<dbReference type="PROSITE" id="PS50990">
    <property type="entry name" value="PEPTIDASE_C39"/>
    <property type="match status" value="1"/>
</dbReference>
<dbReference type="InterPro" id="IPR022038">
    <property type="entry name" value="Ig-like_bact"/>
</dbReference>